<reference evidence="2 5" key="2">
    <citation type="submission" date="2018-11" db="EMBL/GenBank/DDBJ databases">
        <title>Proposal to divide the Flavobacteriaceae and reorganize its genera based on Amino Acid Identity values calculated from whole genome sequences.</title>
        <authorList>
            <person name="Nicholson A.C."/>
            <person name="Gulvik C.A."/>
            <person name="Whitney A.M."/>
            <person name="Humrighouse B.W."/>
            <person name="Bell M."/>
            <person name="Holmes B."/>
            <person name="Steigerwalt A.G."/>
            <person name="Villarma A."/>
            <person name="Sheth M."/>
            <person name="Batra D."/>
            <person name="Pryor J."/>
            <person name="Bernardet J.-F."/>
            <person name="Hugo C."/>
            <person name="Kampfer P."/>
            <person name="Newman J."/>
            <person name="McQuiston J.R."/>
        </authorList>
    </citation>
    <scope>NUCLEOTIDE SEQUENCE [LARGE SCALE GENOMIC DNA]</scope>
    <source>
        <strain evidence="2 5">KC_1864</strain>
    </source>
</reference>
<keyword evidence="5" id="KW-1185">Reference proteome</keyword>
<reference evidence="3 4" key="1">
    <citation type="submission" date="2018-01" db="EMBL/GenBank/DDBJ databases">
        <title>Draft genome sequences of Chryseobacterium lactis NCTC11390, Chryseobacterium oncorhynchi 701B-08, and Chryseobacterium viscerum 687B-08.</title>
        <authorList>
            <person name="Jeong J.-J."/>
            <person name="Lee Y.J."/>
            <person name="Park B."/>
            <person name="Choi I.-G."/>
            <person name="Kim K.D."/>
        </authorList>
    </citation>
    <scope>NUCLEOTIDE SEQUENCE [LARGE SCALE GENOMIC DNA]</scope>
    <source>
        <strain evidence="3 4">NCTC11390</strain>
    </source>
</reference>
<organism evidence="3 4">
    <name type="scientific">Chryseobacterium lactis</name>
    <dbReference type="NCBI Taxonomy" id="1241981"/>
    <lineage>
        <taxon>Bacteria</taxon>
        <taxon>Pseudomonadati</taxon>
        <taxon>Bacteroidota</taxon>
        <taxon>Flavobacteriia</taxon>
        <taxon>Flavobacteriales</taxon>
        <taxon>Weeksellaceae</taxon>
        <taxon>Chryseobacterium group</taxon>
        <taxon>Chryseobacterium</taxon>
    </lineage>
</organism>
<dbReference type="Proteomes" id="UP000236262">
    <property type="component" value="Unassembled WGS sequence"/>
</dbReference>
<evidence type="ECO:0000256" key="1">
    <source>
        <dbReference type="SAM" id="SignalP"/>
    </source>
</evidence>
<dbReference type="EMBL" id="PPEH01000001">
    <property type="protein sequence ID" value="PNW15488.1"/>
    <property type="molecule type" value="Genomic_DNA"/>
</dbReference>
<keyword evidence="1" id="KW-0732">Signal</keyword>
<gene>
    <name evidence="3" type="ORF">C1637_03440</name>
    <name evidence="2" type="ORF">EG342_06835</name>
</gene>
<name>A0A3G6RUF4_CHRLC</name>
<feature type="signal peptide" evidence="1">
    <location>
        <begin position="1"/>
        <end position="18"/>
    </location>
</feature>
<evidence type="ECO:0000313" key="2">
    <source>
        <dbReference type="EMBL" id="AZA81639.1"/>
    </source>
</evidence>
<protein>
    <submittedName>
        <fullName evidence="3">Uncharacterized protein</fullName>
    </submittedName>
</protein>
<dbReference type="EMBL" id="CP033924">
    <property type="protein sequence ID" value="AZA81639.1"/>
    <property type="molecule type" value="Genomic_DNA"/>
</dbReference>
<dbReference type="KEGG" id="clac:EG342_06835"/>
<evidence type="ECO:0000313" key="5">
    <source>
        <dbReference type="Proteomes" id="UP000279972"/>
    </source>
</evidence>
<dbReference type="AlphaFoldDB" id="A0A3G6RUF4"/>
<dbReference type="Proteomes" id="UP000279972">
    <property type="component" value="Chromosome"/>
</dbReference>
<sequence>MKKIFSALSVLSVGPLSAQLYVPPGSPSDSSNSNIGINTASLAGSLDINTNENISVIRGNSGYIPSGLRYMDDSYTVKKLAILKGNQLANGFALTLYSIEQNRLVKGELKHLIINIRQPIITI</sequence>
<proteinExistence type="predicted"/>
<evidence type="ECO:0000313" key="4">
    <source>
        <dbReference type="Proteomes" id="UP000236262"/>
    </source>
</evidence>
<dbReference type="OrthoDB" id="658938at2"/>
<evidence type="ECO:0000313" key="3">
    <source>
        <dbReference type="EMBL" id="PNW15488.1"/>
    </source>
</evidence>
<accession>A0A3G6RUF4</accession>
<feature type="chain" id="PRO_5044594119" evidence="1">
    <location>
        <begin position="19"/>
        <end position="123"/>
    </location>
</feature>
<dbReference type="RefSeq" id="WP_103288989.1">
    <property type="nucleotide sequence ID" value="NZ_CP033924.1"/>
</dbReference>